<dbReference type="PANTHER" id="PTHR30251">
    <property type="entry name" value="PILUS ASSEMBLY CHAPERONE"/>
    <property type="match status" value="1"/>
</dbReference>
<organism evidence="10 11">
    <name type="scientific">Yersinia alsatica</name>
    <dbReference type="NCBI Taxonomy" id="2890317"/>
    <lineage>
        <taxon>Bacteria</taxon>
        <taxon>Pseudomonadati</taxon>
        <taxon>Pseudomonadota</taxon>
        <taxon>Gammaproteobacteria</taxon>
        <taxon>Enterobacterales</taxon>
        <taxon>Yersiniaceae</taxon>
        <taxon>Yersinia</taxon>
    </lineage>
</organism>
<dbReference type="SUPFAM" id="SSF49354">
    <property type="entry name" value="PapD-like"/>
    <property type="match status" value="1"/>
</dbReference>
<evidence type="ECO:0000256" key="3">
    <source>
        <dbReference type="ARBA" id="ARBA00022729"/>
    </source>
</evidence>
<protein>
    <submittedName>
        <fullName evidence="10">Molecular chaperone</fullName>
    </submittedName>
</protein>
<feature type="chain" id="PRO_5045622202" evidence="7">
    <location>
        <begin position="20"/>
        <end position="251"/>
    </location>
</feature>
<dbReference type="InterPro" id="IPR036316">
    <property type="entry name" value="Pili_assmbl_chap_C_dom_sf"/>
</dbReference>
<feature type="domain" description="Pili assembly chaperone N-terminal" evidence="8">
    <location>
        <begin position="20"/>
        <end position="143"/>
    </location>
</feature>
<proteinExistence type="inferred from homology"/>
<evidence type="ECO:0000256" key="2">
    <source>
        <dbReference type="ARBA" id="ARBA00007399"/>
    </source>
</evidence>
<dbReference type="InterPro" id="IPR008962">
    <property type="entry name" value="PapD-like_sf"/>
</dbReference>
<reference evidence="10" key="1">
    <citation type="submission" date="2022-08" db="EMBL/GenBank/DDBJ databases">
        <authorList>
            <person name="Bogun A."/>
            <person name="Kislichkina A."/>
            <person name="Solomentsev V."/>
            <person name="Skryabin Y."/>
            <person name="Sizova A."/>
            <person name="Platonov M."/>
            <person name="Dentovskaya S."/>
        </authorList>
    </citation>
    <scope>NUCLEOTIDE SEQUENCE</scope>
    <source>
        <strain evidence="10">SCPM-O-B-7604</strain>
    </source>
</reference>
<evidence type="ECO:0000259" key="8">
    <source>
        <dbReference type="Pfam" id="PF00345"/>
    </source>
</evidence>
<dbReference type="InterPro" id="IPR016148">
    <property type="entry name" value="Pili_assmbl_chaperone_C"/>
</dbReference>
<evidence type="ECO:0000256" key="4">
    <source>
        <dbReference type="ARBA" id="ARBA00022764"/>
    </source>
</evidence>
<dbReference type="InterPro" id="IPR050643">
    <property type="entry name" value="Periplasmic_pilus_chap"/>
</dbReference>
<dbReference type="SUPFAM" id="SSF49584">
    <property type="entry name" value="Periplasmic chaperone C-domain"/>
    <property type="match status" value="1"/>
</dbReference>
<evidence type="ECO:0000259" key="9">
    <source>
        <dbReference type="Pfam" id="PF02753"/>
    </source>
</evidence>
<dbReference type="Pfam" id="PF00345">
    <property type="entry name" value="PapD_N"/>
    <property type="match status" value="1"/>
</dbReference>
<evidence type="ECO:0000256" key="6">
    <source>
        <dbReference type="RuleBase" id="RU003918"/>
    </source>
</evidence>
<dbReference type="InterPro" id="IPR013783">
    <property type="entry name" value="Ig-like_fold"/>
</dbReference>
<evidence type="ECO:0000256" key="5">
    <source>
        <dbReference type="ARBA" id="ARBA00023186"/>
    </source>
</evidence>
<evidence type="ECO:0000313" key="10">
    <source>
        <dbReference type="EMBL" id="UWM44328.1"/>
    </source>
</evidence>
<dbReference type="EMBL" id="CP104006">
    <property type="protein sequence ID" value="UWM44328.1"/>
    <property type="molecule type" value="Genomic_DNA"/>
</dbReference>
<name>A0ABY5UR46_9GAMM</name>
<keyword evidence="11" id="KW-1185">Reference proteome</keyword>
<accession>A0ABY5UR46</accession>
<sequence>MRYLCLLLLMFSIHQQAIAGLVAGATRMIYQPESRERTLMLANTNDYPVVVQTWVDDGDVDSTPDQAKAPFMVLPAVFKMQPGAAQGLRIINKGDNLPTDRESVYWLNLYEIPPKSRRNDDAYAQVAMAMNTQMKIFYRPAGLTPKPLEAMKKVSFTLHKQDKKYVLVAKNPSPYHVSFGQIQLQNRQQNHPPQNYAIAQQMDMMVSPFSERQYQFEQQPTSLSGELTLDYVYFDDAGNQVKNSQLVKVTP</sequence>
<dbReference type="PROSITE" id="PS00635">
    <property type="entry name" value="PILI_CHAPERONE"/>
    <property type="match status" value="1"/>
</dbReference>
<dbReference type="Pfam" id="PF02753">
    <property type="entry name" value="PapD_C"/>
    <property type="match status" value="1"/>
</dbReference>
<evidence type="ECO:0000313" key="11">
    <source>
        <dbReference type="Proteomes" id="UP001057860"/>
    </source>
</evidence>
<evidence type="ECO:0000256" key="7">
    <source>
        <dbReference type="SAM" id="SignalP"/>
    </source>
</evidence>
<feature type="domain" description="Pili assembly chaperone C-terminal" evidence="9">
    <location>
        <begin position="170"/>
        <end position="241"/>
    </location>
</feature>
<comment type="subcellular location">
    <subcellularLocation>
        <location evidence="1 6">Periplasm</location>
    </subcellularLocation>
</comment>
<feature type="signal peptide" evidence="7">
    <location>
        <begin position="1"/>
        <end position="19"/>
    </location>
</feature>
<dbReference type="PANTHER" id="PTHR30251:SF7">
    <property type="entry name" value="FIMBRIAE CHAPARONE"/>
    <property type="match status" value="1"/>
</dbReference>
<comment type="similarity">
    <text evidence="2 6">Belongs to the periplasmic pilus chaperone family.</text>
</comment>
<keyword evidence="3 7" id="KW-0732">Signal</keyword>
<dbReference type="RefSeq" id="WP_050121858.1">
    <property type="nucleotide sequence ID" value="NZ_CABHWS010000104.1"/>
</dbReference>
<evidence type="ECO:0000256" key="1">
    <source>
        <dbReference type="ARBA" id="ARBA00004418"/>
    </source>
</evidence>
<dbReference type="InterPro" id="IPR018046">
    <property type="entry name" value="Pili_assmbl_chaperone_CS"/>
</dbReference>
<dbReference type="Gene3D" id="2.60.40.10">
    <property type="entry name" value="Immunoglobulins"/>
    <property type="match status" value="2"/>
</dbReference>
<dbReference type="InterPro" id="IPR001829">
    <property type="entry name" value="Pili_assmbl_chaperone_bac"/>
</dbReference>
<dbReference type="InterPro" id="IPR016147">
    <property type="entry name" value="Pili_assmbl_chaperone_N"/>
</dbReference>
<dbReference type="GeneID" id="75141696"/>
<dbReference type="Proteomes" id="UP001057860">
    <property type="component" value="Chromosome"/>
</dbReference>
<dbReference type="PRINTS" id="PR00969">
    <property type="entry name" value="CHAPERONPILI"/>
</dbReference>
<gene>
    <name evidence="10" type="ORF">N0H69_16815</name>
</gene>
<keyword evidence="5 6" id="KW-0143">Chaperone</keyword>
<keyword evidence="4" id="KW-0574">Periplasm</keyword>